<dbReference type="CDD" id="cd03505">
    <property type="entry name" value="Delta9-FADS-like"/>
    <property type="match status" value="1"/>
</dbReference>
<comment type="subcellular location">
    <subcellularLocation>
        <location evidence="1">Membrane</location>
        <topology evidence="1">Multi-pass membrane protein</topology>
    </subcellularLocation>
</comment>
<evidence type="ECO:0000256" key="8">
    <source>
        <dbReference type="ARBA" id="ARBA00023002"/>
    </source>
</evidence>
<evidence type="ECO:0000259" key="16">
    <source>
        <dbReference type="Pfam" id="PF00487"/>
    </source>
</evidence>
<evidence type="ECO:0000256" key="3">
    <source>
        <dbReference type="ARBA" id="ARBA00022516"/>
    </source>
</evidence>
<feature type="transmembrane region" description="Helical" evidence="15">
    <location>
        <begin position="318"/>
        <end position="338"/>
    </location>
</feature>
<evidence type="ECO:0000256" key="5">
    <source>
        <dbReference type="ARBA" id="ARBA00022723"/>
    </source>
</evidence>
<accession>A0A922I8M5</accession>
<keyword evidence="5" id="KW-0479">Metal-binding</keyword>
<keyword evidence="10" id="KW-0443">Lipid metabolism</keyword>
<proteinExistence type="inferred from homology"/>
<dbReference type="InterPro" id="IPR001522">
    <property type="entry name" value="FADS-1_CS"/>
</dbReference>
<dbReference type="GO" id="GO:0006636">
    <property type="term" value="P:unsaturated fatty acid biosynthetic process"/>
    <property type="evidence" value="ECO:0007669"/>
    <property type="project" value="TreeGrafter"/>
</dbReference>
<keyword evidence="3 13" id="KW-0444">Lipid biosynthesis</keyword>
<keyword evidence="4 13" id="KW-0812">Transmembrane</keyword>
<feature type="transmembrane region" description="Helical" evidence="15">
    <location>
        <begin position="172"/>
        <end position="193"/>
    </location>
</feature>
<dbReference type="InterPro" id="IPR005804">
    <property type="entry name" value="FA_desaturase_dom"/>
</dbReference>
<dbReference type="PANTHER" id="PTHR11351:SF31">
    <property type="entry name" value="DESATURASE 1, ISOFORM A-RELATED"/>
    <property type="match status" value="1"/>
</dbReference>
<comment type="similarity">
    <text evidence="2 13">Belongs to the fatty acid desaturase type 1 family.</text>
</comment>
<feature type="domain" description="Fatty acid desaturase" evidence="16">
    <location>
        <begin position="174"/>
        <end position="385"/>
    </location>
</feature>
<keyword evidence="9" id="KW-0408">Iron</keyword>
<evidence type="ECO:0000256" key="14">
    <source>
        <dbReference type="SAM" id="MobiDB-lite"/>
    </source>
</evidence>
<feature type="region of interest" description="Disordered" evidence="14">
    <location>
        <begin position="1"/>
        <end position="20"/>
    </location>
</feature>
<dbReference type="GO" id="GO:0005506">
    <property type="term" value="F:iron ion binding"/>
    <property type="evidence" value="ECO:0007669"/>
    <property type="project" value="TreeGrafter"/>
</dbReference>
<dbReference type="EMBL" id="ASGP02000001">
    <property type="protein sequence ID" value="KAH9526322.1"/>
    <property type="molecule type" value="Genomic_DNA"/>
</dbReference>
<name>A0A922I8M5_DERFA</name>
<evidence type="ECO:0000256" key="7">
    <source>
        <dbReference type="ARBA" id="ARBA00022989"/>
    </source>
</evidence>
<dbReference type="GO" id="GO:0005789">
    <property type="term" value="C:endoplasmic reticulum membrane"/>
    <property type="evidence" value="ECO:0007669"/>
    <property type="project" value="TreeGrafter"/>
</dbReference>
<evidence type="ECO:0000256" key="2">
    <source>
        <dbReference type="ARBA" id="ARBA00009295"/>
    </source>
</evidence>
<dbReference type="InterPro" id="IPR015876">
    <property type="entry name" value="Acyl-CoA_DS"/>
</dbReference>
<dbReference type="PRINTS" id="PR00075">
    <property type="entry name" value="FACDDSATRASE"/>
</dbReference>
<keyword evidence="11 15" id="KW-0472">Membrane</keyword>
<keyword evidence="8 13" id="KW-0560">Oxidoreductase</keyword>
<evidence type="ECO:0000256" key="11">
    <source>
        <dbReference type="ARBA" id="ARBA00023136"/>
    </source>
</evidence>
<feature type="transmembrane region" description="Helical" evidence="15">
    <location>
        <begin position="148"/>
        <end position="166"/>
    </location>
</feature>
<evidence type="ECO:0000256" key="13">
    <source>
        <dbReference type="RuleBase" id="RU000581"/>
    </source>
</evidence>
<keyword evidence="12 13" id="KW-0275">Fatty acid biosynthesis</keyword>
<reference evidence="17" key="2">
    <citation type="journal article" date="2022" name="Res Sq">
        <title>Comparative Genomics Reveals Insights into the Divergent Evolution of Astigmatic Mites and Household Pest Adaptations.</title>
        <authorList>
            <person name="Xiong Q."/>
            <person name="Wan A.T.-Y."/>
            <person name="Liu X.-Y."/>
            <person name="Fung C.S.-H."/>
            <person name="Xiao X."/>
            <person name="Malainual N."/>
            <person name="Hou J."/>
            <person name="Wang L."/>
            <person name="Wang M."/>
            <person name="Yang K."/>
            <person name="Cui Y."/>
            <person name="Leung E."/>
            <person name="Nong W."/>
            <person name="Shin S.-K."/>
            <person name="Au S."/>
            <person name="Jeong K.Y."/>
            <person name="Chew F.T."/>
            <person name="Hui J."/>
            <person name="Leung T.F."/>
            <person name="Tungtrongchitr A."/>
            <person name="Zhong N."/>
            <person name="Liu Z."/>
            <person name="Tsui S."/>
        </authorList>
    </citation>
    <scope>NUCLEOTIDE SEQUENCE</scope>
    <source>
        <strain evidence="17">Derf</strain>
        <tissue evidence="17">Whole organism</tissue>
    </source>
</reference>
<dbReference type="PANTHER" id="PTHR11351">
    <property type="entry name" value="ACYL-COA DESATURASE"/>
    <property type="match status" value="1"/>
</dbReference>
<dbReference type="Pfam" id="PF00487">
    <property type="entry name" value="FA_desaturase"/>
    <property type="match status" value="1"/>
</dbReference>
<feature type="transmembrane region" description="Helical" evidence="15">
    <location>
        <begin position="291"/>
        <end position="312"/>
    </location>
</feature>
<keyword evidence="7 15" id="KW-1133">Transmembrane helix</keyword>
<keyword evidence="6" id="KW-0276">Fatty acid metabolism</keyword>
<dbReference type="Proteomes" id="UP000790347">
    <property type="component" value="Unassembled WGS sequence"/>
</dbReference>
<evidence type="ECO:0000256" key="6">
    <source>
        <dbReference type="ARBA" id="ARBA00022832"/>
    </source>
</evidence>
<feature type="transmembrane region" description="Helical" evidence="15">
    <location>
        <begin position="447"/>
        <end position="470"/>
    </location>
</feature>
<evidence type="ECO:0000313" key="17">
    <source>
        <dbReference type="EMBL" id="KAH9526322.1"/>
    </source>
</evidence>
<evidence type="ECO:0000256" key="1">
    <source>
        <dbReference type="ARBA" id="ARBA00004141"/>
    </source>
</evidence>
<dbReference type="AlphaFoldDB" id="A0A922I8M5"/>
<keyword evidence="18" id="KW-1185">Reference proteome</keyword>
<evidence type="ECO:0000256" key="12">
    <source>
        <dbReference type="ARBA" id="ARBA00023160"/>
    </source>
</evidence>
<evidence type="ECO:0000256" key="9">
    <source>
        <dbReference type="ARBA" id="ARBA00023004"/>
    </source>
</evidence>
<dbReference type="GO" id="GO:0004768">
    <property type="term" value="F:stearoyl-CoA 9-desaturase activity"/>
    <property type="evidence" value="ECO:0007669"/>
    <property type="project" value="TreeGrafter"/>
</dbReference>
<feature type="compositionally biased region" description="Low complexity" evidence="14">
    <location>
        <begin position="1"/>
        <end position="12"/>
    </location>
</feature>
<sequence>MQSSSTTSTIIIPNGDYIEQPPKNDLNNNHINDDSNFIIKNVQIAIDPIIMNGDRGDDGEDQEQIDKNIEQFCSIPGEPKDSQAELDYSIANIVNSQQHDKNDNMDKLMKEQPSCPGKLDYVPGPKIIAKNRWQKIWHLACRLKWNNIFYLTTLHVTCVFACYHAAIYPVKVLTVASAITLGYFSGMGMSVGAHRYWAHRSFKAKPILRLGLMLLQTMTMNGTIFSYARDHRNHHKYSDTEADPKNPARGLFHAHVGWWLWKKSPVVIAMGKKFDVSDLWNDPLIRFQHKYYVPLFTVLNIILPTIVPWLLWNENPLTAFYVIVIIRTTVVLHLLFCVNSVAHHYGYRPYDFRIRPADNRIINYLSMGEGNHNYHHVFPYDYRSNEKEYWEYFDPISHFIHITQMLGLTYDCKKASPRVVMGIVRRKGIPAHFDHPRSLTFRIVNAMFDWVAGSIVTLWFLYPFIIYKYMTNREIFIFRWET</sequence>
<evidence type="ECO:0000256" key="10">
    <source>
        <dbReference type="ARBA" id="ARBA00023098"/>
    </source>
</evidence>
<dbReference type="PROSITE" id="PS00476">
    <property type="entry name" value="FATTY_ACID_DESATUR_1"/>
    <property type="match status" value="1"/>
</dbReference>
<gene>
    <name evidence="17" type="ORF">DERF_000420</name>
</gene>
<evidence type="ECO:0000313" key="18">
    <source>
        <dbReference type="Proteomes" id="UP000790347"/>
    </source>
</evidence>
<comment type="caution">
    <text evidence="17">The sequence shown here is derived from an EMBL/GenBank/DDBJ whole genome shotgun (WGS) entry which is preliminary data.</text>
</comment>
<comment type="domain">
    <text evidence="13">The histidine box domains are involved in binding the catalytic metal ions.</text>
</comment>
<protein>
    <recommendedName>
        <fullName evidence="16">Fatty acid desaturase domain-containing protein</fullName>
    </recommendedName>
</protein>
<comment type="cofactor">
    <cofactor evidence="13">
        <name>Fe(2+)</name>
        <dbReference type="ChEBI" id="CHEBI:29033"/>
    </cofactor>
</comment>
<organism evidence="17 18">
    <name type="scientific">Dermatophagoides farinae</name>
    <name type="common">American house dust mite</name>
    <dbReference type="NCBI Taxonomy" id="6954"/>
    <lineage>
        <taxon>Eukaryota</taxon>
        <taxon>Metazoa</taxon>
        <taxon>Ecdysozoa</taxon>
        <taxon>Arthropoda</taxon>
        <taxon>Chelicerata</taxon>
        <taxon>Arachnida</taxon>
        <taxon>Acari</taxon>
        <taxon>Acariformes</taxon>
        <taxon>Sarcoptiformes</taxon>
        <taxon>Astigmata</taxon>
        <taxon>Psoroptidia</taxon>
        <taxon>Analgoidea</taxon>
        <taxon>Pyroglyphidae</taxon>
        <taxon>Dermatophagoidinae</taxon>
        <taxon>Dermatophagoides</taxon>
    </lineage>
</organism>
<evidence type="ECO:0000256" key="15">
    <source>
        <dbReference type="SAM" id="Phobius"/>
    </source>
</evidence>
<evidence type="ECO:0000256" key="4">
    <source>
        <dbReference type="ARBA" id="ARBA00022692"/>
    </source>
</evidence>
<reference evidence="17" key="1">
    <citation type="submission" date="2013-05" db="EMBL/GenBank/DDBJ databases">
        <authorList>
            <person name="Yim A.K.Y."/>
            <person name="Chan T.F."/>
            <person name="Ji K.M."/>
            <person name="Liu X.Y."/>
            <person name="Zhou J.W."/>
            <person name="Li R.Q."/>
            <person name="Yang K.Y."/>
            <person name="Li J."/>
            <person name="Li M."/>
            <person name="Law P.T.W."/>
            <person name="Wu Y.L."/>
            <person name="Cai Z.L."/>
            <person name="Qin H."/>
            <person name="Bao Y."/>
            <person name="Leung R.K.K."/>
            <person name="Ng P.K.S."/>
            <person name="Zou J."/>
            <person name="Zhong X.J."/>
            <person name="Ran P.X."/>
            <person name="Zhong N.S."/>
            <person name="Liu Z.G."/>
            <person name="Tsui S.K.W."/>
        </authorList>
    </citation>
    <scope>NUCLEOTIDE SEQUENCE</scope>
    <source>
        <strain evidence="17">Derf</strain>
        <tissue evidence="17">Whole organism</tissue>
    </source>
</reference>